<dbReference type="GO" id="GO:0010206">
    <property type="term" value="P:photosystem II repair"/>
    <property type="evidence" value="ECO:0007669"/>
    <property type="project" value="InterPro"/>
</dbReference>
<name>A0A383V9W9_TETOB</name>
<evidence type="ECO:0000313" key="2">
    <source>
        <dbReference type="Proteomes" id="UP000256970"/>
    </source>
</evidence>
<accession>A0A383V9W9</accession>
<proteinExistence type="inferred from homology"/>
<dbReference type="GO" id="GO:0009523">
    <property type="term" value="C:photosystem II"/>
    <property type="evidence" value="ECO:0007669"/>
    <property type="project" value="InterPro"/>
</dbReference>
<dbReference type="EMBL" id="FNXT01000223">
    <property type="protein sequence ID" value="SZX62375.1"/>
    <property type="molecule type" value="Genomic_DNA"/>
</dbReference>
<dbReference type="Proteomes" id="UP000256970">
    <property type="component" value="Unassembled WGS sequence"/>
</dbReference>
<dbReference type="AlphaFoldDB" id="A0A383V9W9"/>
<dbReference type="GO" id="GO:0010207">
    <property type="term" value="P:photosystem II assembly"/>
    <property type="evidence" value="ECO:0007669"/>
    <property type="project" value="InterPro"/>
</dbReference>
<dbReference type="InterPro" id="IPR038450">
    <property type="entry name" value="PSII_Psb27_sf"/>
</dbReference>
<keyword evidence="2" id="KW-1185">Reference proteome</keyword>
<sequence>MSLLLRSQAGCGVVRPAATTSRRSVTCSAALNRTQQDNEVLCSRREGLLQASILATLFVAGPAAAVCADLDTAEAGDACREAQLAQDKLQDYGAVTAGKTIKADRGLNTEYSQATRSLADKIEQYLSLDVYDKQRQPLIKSLKVDGSTWVSKYARGGSAKTQSARNMYIAVDAVQGYMASNGLAPFPGSKAKLVRETLSKSLAFLDEGR</sequence>
<protein>
    <submittedName>
        <fullName evidence="1">Uncharacterized protein</fullName>
    </submittedName>
</protein>
<dbReference type="Gene3D" id="1.20.58.810">
    <property type="entry name" value="Photosystem II Pbs27"/>
    <property type="match status" value="1"/>
</dbReference>
<gene>
    <name evidence="1" type="ORF">BQ4739_LOCUS2969</name>
</gene>
<dbReference type="HAMAP" id="MF_01481">
    <property type="entry name" value="PSII_Psb27"/>
    <property type="match status" value="1"/>
</dbReference>
<dbReference type="InterPro" id="IPR025585">
    <property type="entry name" value="PSII_Psb27"/>
</dbReference>
<evidence type="ECO:0000313" key="1">
    <source>
        <dbReference type="EMBL" id="SZX62375.1"/>
    </source>
</evidence>
<reference evidence="1 2" key="1">
    <citation type="submission" date="2016-10" db="EMBL/GenBank/DDBJ databases">
        <authorList>
            <person name="Cai Z."/>
        </authorList>
    </citation>
    <scope>NUCLEOTIDE SEQUENCE [LARGE SCALE GENOMIC DNA]</scope>
</reference>
<organism evidence="1 2">
    <name type="scientific">Tetradesmus obliquus</name>
    <name type="common">Green alga</name>
    <name type="synonym">Acutodesmus obliquus</name>
    <dbReference type="NCBI Taxonomy" id="3088"/>
    <lineage>
        <taxon>Eukaryota</taxon>
        <taxon>Viridiplantae</taxon>
        <taxon>Chlorophyta</taxon>
        <taxon>core chlorophytes</taxon>
        <taxon>Chlorophyceae</taxon>
        <taxon>CS clade</taxon>
        <taxon>Sphaeropleales</taxon>
        <taxon>Scenedesmaceae</taxon>
        <taxon>Tetradesmus</taxon>
    </lineage>
</organism>
<dbReference type="Pfam" id="PF13326">
    <property type="entry name" value="PSII_Pbs27"/>
    <property type="match status" value="1"/>
</dbReference>